<dbReference type="PANTHER" id="PTHR30575">
    <property type="entry name" value="PEPTIDASE M20"/>
    <property type="match status" value="1"/>
</dbReference>
<evidence type="ECO:0000313" key="2">
    <source>
        <dbReference type="EMBL" id="CAB4959146.1"/>
    </source>
</evidence>
<dbReference type="GO" id="GO:0016805">
    <property type="term" value="F:dipeptidase activity"/>
    <property type="evidence" value="ECO:0007669"/>
    <property type="project" value="InterPro"/>
</dbReference>
<protein>
    <submittedName>
        <fullName evidence="2">Unannotated protein</fullName>
    </submittedName>
</protein>
<evidence type="ECO:0000259" key="1">
    <source>
        <dbReference type="Pfam" id="PF07687"/>
    </source>
</evidence>
<dbReference type="SUPFAM" id="SSF55031">
    <property type="entry name" value="Bacterial exopeptidase dimerisation domain"/>
    <property type="match status" value="1"/>
</dbReference>
<dbReference type="Pfam" id="PF01546">
    <property type="entry name" value="Peptidase_M20"/>
    <property type="match status" value="1"/>
</dbReference>
<dbReference type="NCBIfam" id="TIGR01891">
    <property type="entry name" value="amidohydrolases"/>
    <property type="match status" value="1"/>
</dbReference>
<dbReference type="Gene3D" id="3.30.70.360">
    <property type="match status" value="1"/>
</dbReference>
<sequence>MLLVTVLPLRETARNSVCSFARRLHERPECSGEEFFATELLQSSLREAHFQTTPVAGLPTAFRASRSGQRPGPHIALLAEYDALPDIGHGCGHHLIAGAALAAAIQFSASAPDFAGTFSVMGCPAEESLTGKKAMIDVGAFDGVDAALTFHPHAETAIMTSSTGLRKLNIAFQGTAAHASSDPWAGASALDGVLQLFNQVNALRQFVRDRVRIHGVITDGGSAWNVVPEHSRCVIGIRSSDLEELNRVTKRVEECAKAAALATGTTVRVEEEAAAAPLRFDSRLAAMVSDVMVSRGHQVANWEALASTDFGDVSQLLPAVLFSINAWPADVPFHSRRATELGCEPQALNAMIEAGAVMVETSLQLLASPMWEETR</sequence>
<dbReference type="GO" id="GO:0071713">
    <property type="term" value="F:para-aminobenzoyl-glutamate hydrolase activity"/>
    <property type="evidence" value="ECO:0007669"/>
    <property type="project" value="TreeGrafter"/>
</dbReference>
<dbReference type="GO" id="GO:0046657">
    <property type="term" value="P:folic acid catabolic process"/>
    <property type="evidence" value="ECO:0007669"/>
    <property type="project" value="TreeGrafter"/>
</dbReference>
<dbReference type="FunFam" id="3.30.70.360:FF:000004">
    <property type="entry name" value="Peptidase M20 domain-containing protein 2"/>
    <property type="match status" value="1"/>
</dbReference>
<dbReference type="InterPro" id="IPR052030">
    <property type="entry name" value="Peptidase_M20/M20A_hydrolases"/>
</dbReference>
<dbReference type="Pfam" id="PF07687">
    <property type="entry name" value="M20_dimer"/>
    <property type="match status" value="1"/>
</dbReference>
<dbReference type="InterPro" id="IPR011650">
    <property type="entry name" value="Peptidase_M20_dimer"/>
</dbReference>
<dbReference type="Gene3D" id="3.40.630.10">
    <property type="entry name" value="Zn peptidases"/>
    <property type="match status" value="1"/>
</dbReference>
<proteinExistence type="predicted"/>
<organism evidence="2">
    <name type="scientific">freshwater metagenome</name>
    <dbReference type="NCBI Taxonomy" id="449393"/>
    <lineage>
        <taxon>unclassified sequences</taxon>
        <taxon>metagenomes</taxon>
        <taxon>ecological metagenomes</taxon>
    </lineage>
</organism>
<feature type="domain" description="Peptidase M20 dimerisation" evidence="1">
    <location>
        <begin position="162"/>
        <end position="261"/>
    </location>
</feature>
<dbReference type="AlphaFoldDB" id="A0A6J7KTC1"/>
<dbReference type="PIRSF" id="PIRSF037226">
    <property type="entry name" value="Amidohydrolase_ACY1L2_prd"/>
    <property type="match status" value="1"/>
</dbReference>
<dbReference type="InterPro" id="IPR017144">
    <property type="entry name" value="Xaa-Arg_dipeptidase"/>
</dbReference>
<gene>
    <name evidence="2" type="ORF">UFOPK3772_02076</name>
</gene>
<accession>A0A6J7KTC1</accession>
<dbReference type="EMBL" id="CAFBNE010000070">
    <property type="protein sequence ID" value="CAB4959146.1"/>
    <property type="molecule type" value="Genomic_DNA"/>
</dbReference>
<dbReference type="SUPFAM" id="SSF53187">
    <property type="entry name" value="Zn-dependent exopeptidases"/>
    <property type="match status" value="1"/>
</dbReference>
<dbReference type="InterPro" id="IPR036264">
    <property type="entry name" value="Bact_exopeptidase_dim_dom"/>
</dbReference>
<dbReference type="InterPro" id="IPR002933">
    <property type="entry name" value="Peptidase_M20"/>
</dbReference>
<reference evidence="2" key="1">
    <citation type="submission" date="2020-05" db="EMBL/GenBank/DDBJ databases">
        <authorList>
            <person name="Chiriac C."/>
            <person name="Salcher M."/>
            <person name="Ghai R."/>
            <person name="Kavagutti S V."/>
        </authorList>
    </citation>
    <scope>NUCLEOTIDE SEQUENCE</scope>
</reference>
<name>A0A6J7KTC1_9ZZZZ</name>
<dbReference type="InterPro" id="IPR017439">
    <property type="entry name" value="Amidohydrolase"/>
</dbReference>
<dbReference type="GO" id="GO:0005737">
    <property type="term" value="C:cytoplasm"/>
    <property type="evidence" value="ECO:0007669"/>
    <property type="project" value="TreeGrafter"/>
</dbReference>
<dbReference type="PANTHER" id="PTHR30575:SF0">
    <property type="entry name" value="XAA-ARG DIPEPTIDASE"/>
    <property type="match status" value="1"/>
</dbReference>